<protein>
    <recommendedName>
        <fullName evidence="4">Xylulose kinase-1</fullName>
    </recommendedName>
</protein>
<feature type="region of interest" description="Disordered" evidence="1">
    <location>
        <begin position="395"/>
        <end position="422"/>
    </location>
</feature>
<proteinExistence type="predicted"/>
<dbReference type="Proteomes" id="UP001151760">
    <property type="component" value="Unassembled WGS sequence"/>
</dbReference>
<feature type="compositionally biased region" description="Basic and acidic residues" evidence="1">
    <location>
        <begin position="395"/>
        <end position="406"/>
    </location>
</feature>
<sequence length="510" mass="56834">MANLEFCDKHNMVAYLKKPTGSEGFQEIVDFLNGSHIRYALTKNPTIYVSLIEKFWQTATVRTVDNGEQEITATVDGKEFTITEASVRRHLQLADVDGISVLPTTKIFDQLSLMGNMKRGFSGEHTPLFPSMLAIQAEEGEGSGHPSEPQPPPSTAQPIMQNQFLIFKPIPNVADEAIYEEWDNRVERVTTTAASLDAEQASGNINRTQSLAMPHSSRPRPAISGEIGTRCQEDQPEDQLGVFSAAKVLADAAKKRLFSTAEELVSTAGASMPVSTAGMVQEVNISIPSPVVIKDKVKTQSFTEEEWENIRARVKADEELTQRLQGEERNKYNEVDQAKMLLKELFETTMKNVNAFIPMEIEDRKRASELAVGSSQATITDSADVGSSKRAAGVELDHECSKKQKTNEALGSVQGQPDEEDKELSQEDLQQMMMVVLVEEVYVEALQRYMHDPLTWRLYDTCGVHHVSTEEGMDIFMLVEKEYPLSKGIMTVMLVNKLKVDQHSEMANEL</sequence>
<keyword evidence="3" id="KW-1185">Reference proteome</keyword>
<comment type="caution">
    <text evidence="2">The sequence shown here is derived from an EMBL/GenBank/DDBJ whole genome shotgun (WGS) entry which is preliminary data.</text>
</comment>
<evidence type="ECO:0000313" key="3">
    <source>
        <dbReference type="Proteomes" id="UP001151760"/>
    </source>
</evidence>
<dbReference type="EMBL" id="BQNB010016626">
    <property type="protein sequence ID" value="GJT53891.1"/>
    <property type="molecule type" value="Genomic_DNA"/>
</dbReference>
<name>A0ABQ5ESC7_9ASTR</name>
<gene>
    <name evidence="2" type="ORF">Tco_0988945</name>
</gene>
<organism evidence="2 3">
    <name type="scientific">Tanacetum coccineum</name>
    <dbReference type="NCBI Taxonomy" id="301880"/>
    <lineage>
        <taxon>Eukaryota</taxon>
        <taxon>Viridiplantae</taxon>
        <taxon>Streptophyta</taxon>
        <taxon>Embryophyta</taxon>
        <taxon>Tracheophyta</taxon>
        <taxon>Spermatophyta</taxon>
        <taxon>Magnoliopsida</taxon>
        <taxon>eudicotyledons</taxon>
        <taxon>Gunneridae</taxon>
        <taxon>Pentapetalae</taxon>
        <taxon>asterids</taxon>
        <taxon>campanulids</taxon>
        <taxon>Asterales</taxon>
        <taxon>Asteraceae</taxon>
        <taxon>Asteroideae</taxon>
        <taxon>Anthemideae</taxon>
        <taxon>Anthemidinae</taxon>
        <taxon>Tanacetum</taxon>
    </lineage>
</organism>
<evidence type="ECO:0000313" key="2">
    <source>
        <dbReference type="EMBL" id="GJT53891.1"/>
    </source>
</evidence>
<evidence type="ECO:0008006" key="4">
    <source>
        <dbReference type="Google" id="ProtNLM"/>
    </source>
</evidence>
<evidence type="ECO:0000256" key="1">
    <source>
        <dbReference type="SAM" id="MobiDB-lite"/>
    </source>
</evidence>
<reference evidence="2" key="2">
    <citation type="submission" date="2022-01" db="EMBL/GenBank/DDBJ databases">
        <authorList>
            <person name="Yamashiro T."/>
            <person name="Shiraishi A."/>
            <person name="Satake H."/>
            <person name="Nakayama K."/>
        </authorList>
    </citation>
    <scope>NUCLEOTIDE SEQUENCE</scope>
</reference>
<accession>A0ABQ5ESC7</accession>
<reference evidence="2" key="1">
    <citation type="journal article" date="2022" name="Int. J. Mol. Sci.">
        <title>Draft Genome of Tanacetum Coccineum: Genomic Comparison of Closely Related Tanacetum-Family Plants.</title>
        <authorList>
            <person name="Yamashiro T."/>
            <person name="Shiraishi A."/>
            <person name="Nakayama K."/>
            <person name="Satake H."/>
        </authorList>
    </citation>
    <scope>NUCLEOTIDE SEQUENCE</scope>
</reference>